<name>A0A0B7NBT8_9FUNG</name>
<gene>
    <name evidence="2" type="primary">PARPA_06853.1 scaffold 24448</name>
</gene>
<dbReference type="EMBL" id="LN728608">
    <property type="protein sequence ID" value="CEP12845.1"/>
    <property type="molecule type" value="Genomic_DNA"/>
</dbReference>
<dbReference type="Proteomes" id="UP000054107">
    <property type="component" value="Unassembled WGS sequence"/>
</dbReference>
<feature type="compositionally biased region" description="Basic residues" evidence="1">
    <location>
        <begin position="181"/>
        <end position="192"/>
    </location>
</feature>
<feature type="region of interest" description="Disordered" evidence="1">
    <location>
        <begin position="450"/>
        <end position="476"/>
    </location>
</feature>
<keyword evidence="3" id="KW-1185">Reference proteome</keyword>
<evidence type="ECO:0000313" key="2">
    <source>
        <dbReference type="EMBL" id="CEP12845.1"/>
    </source>
</evidence>
<feature type="region of interest" description="Disordered" evidence="1">
    <location>
        <begin position="173"/>
        <end position="197"/>
    </location>
</feature>
<organism evidence="2 3">
    <name type="scientific">Parasitella parasitica</name>
    <dbReference type="NCBI Taxonomy" id="35722"/>
    <lineage>
        <taxon>Eukaryota</taxon>
        <taxon>Fungi</taxon>
        <taxon>Fungi incertae sedis</taxon>
        <taxon>Mucoromycota</taxon>
        <taxon>Mucoromycotina</taxon>
        <taxon>Mucoromycetes</taxon>
        <taxon>Mucorales</taxon>
        <taxon>Mucorineae</taxon>
        <taxon>Mucoraceae</taxon>
        <taxon>Parasitella</taxon>
    </lineage>
</organism>
<feature type="region of interest" description="Disordered" evidence="1">
    <location>
        <begin position="294"/>
        <end position="318"/>
    </location>
</feature>
<dbReference type="OrthoDB" id="2289342at2759"/>
<protein>
    <submittedName>
        <fullName evidence="2">Uncharacterized protein</fullName>
    </submittedName>
</protein>
<sequence length="492" mass="56278">MSRNPHQLPSPNLNKLRVSYTLNDSSRQKLSLTPNILIGSQCCSSLDIFYQHPKTVANVKLFYQKIEDEDDCLMEINRETPLFLPKNQTFSDELHAFDLTWRNYIPSASQLCCCFKDRGIQLEDDDPLIDPPYYNDQTLYRGEALENYVDHSPRDWEFESVLGQNDLPQFVTRNPFGTSSLKKKKTHKKNKNRREQPAVMDTDVEEGDFAGYSIGNQQDEEYYNDNDDAEFLGDDRIANLAYNRYSSQLMDQYGEELCQGHVQGPIEQEMQTPPPPQEFYAARSIPNVEFVDDQHENHEDYEERADLAQTEPSSHQHQSKPFVSIEAAQALLSNKLDDLTEKLVSIKNNIMHLRPQSPQEENRHQNKQEFDRTTLHTLCPEESEESHSVSDLDSIASEALNVYESTSNETNTNTHSSMARRCSAGDELHIPSLVDNTPFASEQHPFSYFTDDSTSSPSHQEISIGQQESNVNNNDGINVQSVLNIGRKWLGV</sequence>
<reference evidence="2 3" key="1">
    <citation type="submission" date="2014-09" db="EMBL/GenBank/DDBJ databases">
        <authorList>
            <person name="Ellenberger Sabrina"/>
        </authorList>
    </citation>
    <scope>NUCLEOTIDE SEQUENCE [LARGE SCALE GENOMIC DNA]</scope>
    <source>
        <strain evidence="2 3">CBS 412.66</strain>
    </source>
</reference>
<proteinExistence type="predicted"/>
<dbReference type="AlphaFoldDB" id="A0A0B7NBT8"/>
<evidence type="ECO:0000256" key="1">
    <source>
        <dbReference type="SAM" id="MobiDB-lite"/>
    </source>
</evidence>
<evidence type="ECO:0000313" key="3">
    <source>
        <dbReference type="Proteomes" id="UP000054107"/>
    </source>
</evidence>
<accession>A0A0B7NBT8</accession>